<dbReference type="InterPro" id="IPR007111">
    <property type="entry name" value="NACHT_NTPase"/>
</dbReference>
<dbReference type="Gene3D" id="2.130.10.10">
    <property type="entry name" value="YVTN repeat-like/Quinoprotein amine dehydrogenase"/>
    <property type="match status" value="2"/>
</dbReference>
<dbReference type="HOGENOM" id="CLU_246671_0_0_1"/>
<dbReference type="OrthoDB" id="4760524at2759"/>
<sequence length="1544" mass="173912">MPTFASFFRRRRKPTTTDTIINENGPPRLVQAVHPPSPASPVWPSTPKIQVEGSPPPQEAISPKTESRRRKIWHKAKASFSGLQLGGSRTPSSPSALSDDWQVEENSDAPNASHKIPGWPNTPVSQVPSSSSSSCTPIKDGSQAEDSDDPEECNADVSGDQDRFLAVSSLPSTPTRKPPGRRWKGVSEAGKVAGSVAKYGIEVLKESSDALPPLKSVVGGLSFILSTYEQWVSNKDDVKRLLRRVEQLQAKFQDDEGDPCDAGELQRRVDLTTQLQEISRKMEGIQEQQGMRRFVEAGSEAKTISGFVDDIRDAILEYQVSLQMFLHEQNNTQIDLDEMRDLQTLPRARNASHLSEHHRYCLKGTRVEVLQLIENWTDDDDALRVYWLNGHAGSGKSTIAQSFSKRMFADRRLGASFFCSRDFADRSELHFIFPTLSFQLACQFPVFRAHIVNTLRLRPDIGSESLTNQLTELIIEPLEATNLATLIVIDALDECKDDLPASAILSLLARYIHRIPRVKWFITGRPEAPIRTGFRLASLQPVTQIFILHDVKLSAVEHDIELYLRTRLSEYVKYRSNMDLPVPWPAEDDMQVLVKKANGLFIFVVTAVTFITSRGHMPDKQLALITGSPEVNIHEGRSGLDILYSTILERGYGSVNADYKYFSDLRGVWGCIVTAFNPLSRNGIATLLEKAPNEIATSLRLHHAVLRVPKSPAEPVRVYHKSFPDYLTDRARCTDRRFFIDAEQCHAQMVVSCLKLMCSKLKKNICGLNAFAMNRDMSLSQRREKVGESLEYACRFWAQHLLAASELPSETQKEIVLLLRKFFHEKVIFWMEVLSLTEDLHSSVYSLSDAKKWSMSCSAWDKRVFTRAIGECERFILQFFDCIQESAMHLYHSALPQSPINSDIYNDLYPSLGGGTTVRKGLESNWKAKTRTIVTRLHKVTSLKFSNDGSKVAAGGDGGLQIFDTTTGECLATMPAPENCVSVEFSRDASFLLTTYAHHGIRLWDVQTGGLIRTYKGHESRIWDTSFSPSGTRFASVDDLGRILVWNVENGDIDYTFRADRSSTRIFCKWSSEHTLITHSSPFGGTFWHDISTETSAFHRYPAKTGVSILNQTNNGLYIVERDRDHLRIFDALTLKLLKSTHDIPFPTQPTTQGFQNMDLQIASLSLDEHHFVLLKPMHELCLYRVSTDSTKEFALQAATSIYHSSPITSAFFSPDSTQIAFGSEDGTIIMSSLDTNFDDSKPTTAITCVCVSFDGTLCAYANKRGVIEVCSIQTGTVSKSISASRTWRGTEIETMAFSPRNEFLAVHYKKVVTNVEGNEHVRLGLLIWDIVFDRKYSQPELLIPTTNILPRCSLRYFEGYERKVAGLAAAFSDPTRSHLEHTFFLRVLYFNNSIRFQVWGMSPLHLRWESGTLYTALAPKWPVAVRVNVPEITVHYGGDEDDGYNVWNITFDQKNSGFRCSWRCPRRAVLPMPADCVFGDNWILNGVGDRIFWVPYEIALPNLDWHGRARWVGRTLVLGGREGKTMIVDFKEVISMPSPRLMV</sequence>
<feature type="coiled-coil region" evidence="3">
    <location>
        <begin position="238"/>
        <end position="288"/>
    </location>
</feature>
<keyword evidence="1" id="KW-0677">Repeat</keyword>
<dbReference type="Gene3D" id="3.40.50.300">
    <property type="entry name" value="P-loop containing nucleotide triphosphate hydrolases"/>
    <property type="match status" value="1"/>
</dbReference>
<keyword evidence="2" id="KW-0853">WD repeat</keyword>
<dbReference type="InterPro" id="IPR001680">
    <property type="entry name" value="WD40_rpt"/>
</dbReference>
<keyword evidence="7" id="KW-1185">Reference proteome</keyword>
<dbReference type="Proteomes" id="UP000053424">
    <property type="component" value="Unassembled WGS sequence"/>
</dbReference>
<name>A0A0C3C157_HEBCY</name>
<feature type="region of interest" description="Disordered" evidence="4">
    <location>
        <begin position="1"/>
        <end position="160"/>
    </location>
</feature>
<dbReference type="PROSITE" id="PS50837">
    <property type="entry name" value="NACHT"/>
    <property type="match status" value="1"/>
</dbReference>
<evidence type="ECO:0000256" key="3">
    <source>
        <dbReference type="SAM" id="Coils"/>
    </source>
</evidence>
<evidence type="ECO:0000259" key="5">
    <source>
        <dbReference type="PROSITE" id="PS50837"/>
    </source>
</evidence>
<organism evidence="6 7">
    <name type="scientific">Hebeloma cylindrosporum</name>
    <dbReference type="NCBI Taxonomy" id="76867"/>
    <lineage>
        <taxon>Eukaryota</taxon>
        <taxon>Fungi</taxon>
        <taxon>Dikarya</taxon>
        <taxon>Basidiomycota</taxon>
        <taxon>Agaricomycotina</taxon>
        <taxon>Agaricomycetes</taxon>
        <taxon>Agaricomycetidae</taxon>
        <taxon>Agaricales</taxon>
        <taxon>Agaricineae</taxon>
        <taxon>Hymenogastraceae</taxon>
        <taxon>Hebeloma</taxon>
    </lineage>
</organism>
<feature type="domain" description="NACHT" evidence="5">
    <location>
        <begin position="384"/>
        <end position="528"/>
    </location>
</feature>
<evidence type="ECO:0000256" key="1">
    <source>
        <dbReference type="ARBA" id="ARBA00022737"/>
    </source>
</evidence>
<evidence type="ECO:0000313" key="7">
    <source>
        <dbReference type="Proteomes" id="UP000053424"/>
    </source>
</evidence>
<dbReference type="SUPFAM" id="SSF52540">
    <property type="entry name" value="P-loop containing nucleoside triphosphate hydrolases"/>
    <property type="match status" value="1"/>
</dbReference>
<dbReference type="EMBL" id="KN831797">
    <property type="protein sequence ID" value="KIM37416.1"/>
    <property type="molecule type" value="Genomic_DNA"/>
</dbReference>
<feature type="region of interest" description="Disordered" evidence="4">
    <location>
        <begin position="167"/>
        <end position="186"/>
    </location>
</feature>
<dbReference type="PROSITE" id="PS50294">
    <property type="entry name" value="WD_REPEATS_REGION"/>
    <property type="match status" value="1"/>
</dbReference>
<dbReference type="PANTHER" id="PTHR10039">
    <property type="entry name" value="AMELOGENIN"/>
    <property type="match status" value="1"/>
</dbReference>
<dbReference type="PANTHER" id="PTHR10039:SF17">
    <property type="entry name" value="FUNGAL STAND N-TERMINAL GOODBYE DOMAIN-CONTAINING PROTEIN-RELATED"/>
    <property type="match status" value="1"/>
</dbReference>
<dbReference type="InterPro" id="IPR027417">
    <property type="entry name" value="P-loop_NTPase"/>
</dbReference>
<accession>A0A0C3C157</accession>
<keyword evidence="3" id="KW-0175">Coiled coil</keyword>
<dbReference type="STRING" id="686832.A0A0C3C157"/>
<dbReference type="Pfam" id="PF24883">
    <property type="entry name" value="NPHP3_N"/>
    <property type="match status" value="1"/>
</dbReference>
<dbReference type="InterPro" id="IPR015943">
    <property type="entry name" value="WD40/YVTN_repeat-like_dom_sf"/>
</dbReference>
<reference evidence="6 7" key="1">
    <citation type="submission" date="2014-04" db="EMBL/GenBank/DDBJ databases">
        <authorList>
            <consortium name="DOE Joint Genome Institute"/>
            <person name="Kuo A."/>
            <person name="Gay G."/>
            <person name="Dore J."/>
            <person name="Kohler A."/>
            <person name="Nagy L.G."/>
            <person name="Floudas D."/>
            <person name="Copeland A."/>
            <person name="Barry K.W."/>
            <person name="Cichocki N."/>
            <person name="Veneault-Fourrey C."/>
            <person name="LaButti K."/>
            <person name="Lindquist E.A."/>
            <person name="Lipzen A."/>
            <person name="Lundell T."/>
            <person name="Morin E."/>
            <person name="Murat C."/>
            <person name="Sun H."/>
            <person name="Tunlid A."/>
            <person name="Henrissat B."/>
            <person name="Grigoriev I.V."/>
            <person name="Hibbett D.S."/>
            <person name="Martin F."/>
            <person name="Nordberg H.P."/>
            <person name="Cantor M.N."/>
            <person name="Hua S.X."/>
        </authorList>
    </citation>
    <scope>NUCLEOTIDE SEQUENCE [LARGE SCALE GENOMIC DNA]</scope>
    <source>
        <strain evidence="7">h7</strain>
    </source>
</reference>
<dbReference type="SMART" id="SM00320">
    <property type="entry name" value="WD40"/>
    <property type="match status" value="4"/>
</dbReference>
<feature type="compositionally biased region" description="Polar residues" evidence="4">
    <location>
        <begin position="87"/>
        <end position="96"/>
    </location>
</feature>
<evidence type="ECO:0000256" key="2">
    <source>
        <dbReference type="PROSITE-ProRule" id="PRU00221"/>
    </source>
</evidence>
<feature type="compositionally biased region" description="Basic residues" evidence="4">
    <location>
        <begin position="67"/>
        <end position="77"/>
    </location>
</feature>
<evidence type="ECO:0000313" key="6">
    <source>
        <dbReference type="EMBL" id="KIM37416.1"/>
    </source>
</evidence>
<dbReference type="InterPro" id="IPR036537">
    <property type="entry name" value="Adaptor_Cbl_N_dom_sf"/>
</dbReference>
<dbReference type="SUPFAM" id="SSF50978">
    <property type="entry name" value="WD40 repeat-like"/>
    <property type="match status" value="1"/>
</dbReference>
<dbReference type="GO" id="GO:0007166">
    <property type="term" value="P:cell surface receptor signaling pathway"/>
    <property type="evidence" value="ECO:0007669"/>
    <property type="project" value="InterPro"/>
</dbReference>
<dbReference type="InterPro" id="IPR059179">
    <property type="entry name" value="MLKL-like_MCAfunc"/>
</dbReference>
<dbReference type="Gene3D" id="1.20.930.20">
    <property type="entry name" value="Adaptor protein Cbl, N-terminal domain"/>
    <property type="match status" value="1"/>
</dbReference>
<dbReference type="CDD" id="cd21037">
    <property type="entry name" value="MLKL_NTD"/>
    <property type="match status" value="1"/>
</dbReference>
<proteinExistence type="predicted"/>
<evidence type="ECO:0000256" key="4">
    <source>
        <dbReference type="SAM" id="MobiDB-lite"/>
    </source>
</evidence>
<gene>
    <name evidence="6" type="ORF">M413DRAFT_448480</name>
</gene>
<dbReference type="Pfam" id="PF00400">
    <property type="entry name" value="WD40"/>
    <property type="match status" value="4"/>
</dbReference>
<dbReference type="InterPro" id="IPR036322">
    <property type="entry name" value="WD40_repeat_dom_sf"/>
</dbReference>
<feature type="repeat" description="WD" evidence="2">
    <location>
        <begin position="982"/>
        <end position="1014"/>
    </location>
</feature>
<feature type="repeat" description="WD" evidence="2">
    <location>
        <begin position="1015"/>
        <end position="1056"/>
    </location>
</feature>
<feature type="compositionally biased region" description="Acidic residues" evidence="4">
    <location>
        <begin position="143"/>
        <end position="154"/>
    </location>
</feature>
<dbReference type="InterPro" id="IPR056884">
    <property type="entry name" value="NPHP3-like_N"/>
</dbReference>
<reference evidence="7" key="2">
    <citation type="submission" date="2015-01" db="EMBL/GenBank/DDBJ databases">
        <title>Evolutionary Origins and Diversification of the Mycorrhizal Mutualists.</title>
        <authorList>
            <consortium name="DOE Joint Genome Institute"/>
            <consortium name="Mycorrhizal Genomics Consortium"/>
            <person name="Kohler A."/>
            <person name="Kuo A."/>
            <person name="Nagy L.G."/>
            <person name="Floudas D."/>
            <person name="Copeland A."/>
            <person name="Barry K.W."/>
            <person name="Cichocki N."/>
            <person name="Veneault-Fourrey C."/>
            <person name="LaButti K."/>
            <person name="Lindquist E.A."/>
            <person name="Lipzen A."/>
            <person name="Lundell T."/>
            <person name="Morin E."/>
            <person name="Murat C."/>
            <person name="Riley R."/>
            <person name="Ohm R."/>
            <person name="Sun H."/>
            <person name="Tunlid A."/>
            <person name="Henrissat B."/>
            <person name="Grigoriev I.V."/>
            <person name="Hibbett D.S."/>
            <person name="Martin F."/>
        </authorList>
    </citation>
    <scope>NUCLEOTIDE SEQUENCE [LARGE SCALE GENOMIC DNA]</scope>
    <source>
        <strain evidence="7">h7</strain>
    </source>
</reference>
<protein>
    <recommendedName>
        <fullName evidence="5">NACHT domain-containing protein</fullName>
    </recommendedName>
</protein>
<dbReference type="PROSITE" id="PS50082">
    <property type="entry name" value="WD_REPEATS_2"/>
    <property type="match status" value="2"/>
</dbReference>